<reference evidence="2" key="1">
    <citation type="submission" date="2022-08" db="UniProtKB">
        <authorList>
            <consortium name="EnsemblMetazoa"/>
        </authorList>
    </citation>
    <scope>IDENTIFICATION</scope>
    <source>
        <strain evidence="2">Dongola</strain>
    </source>
</reference>
<keyword evidence="3" id="KW-1185">Reference proteome</keyword>
<name>A0A182HIV4_ANOAR</name>
<feature type="region of interest" description="Disordered" evidence="1">
    <location>
        <begin position="1"/>
        <end position="35"/>
    </location>
</feature>
<dbReference type="VEuPathDB" id="VectorBase:AARA001165"/>
<dbReference type="Pfam" id="PF03564">
    <property type="entry name" value="DUF1759"/>
    <property type="match status" value="1"/>
</dbReference>
<dbReference type="AlphaFoldDB" id="A0A182HIV4"/>
<feature type="compositionally biased region" description="Polar residues" evidence="1">
    <location>
        <begin position="54"/>
        <end position="71"/>
    </location>
</feature>
<evidence type="ECO:0000256" key="1">
    <source>
        <dbReference type="SAM" id="MobiDB-lite"/>
    </source>
</evidence>
<accession>A0A182HIV4</accession>
<dbReference type="InterPro" id="IPR005312">
    <property type="entry name" value="DUF1759"/>
</dbReference>
<evidence type="ECO:0000313" key="2">
    <source>
        <dbReference type="EnsemblMetazoa" id="AARA001165-PA"/>
    </source>
</evidence>
<dbReference type="PANTHER" id="PTHR47331">
    <property type="entry name" value="PHD-TYPE DOMAIN-CONTAINING PROTEIN"/>
    <property type="match status" value="1"/>
</dbReference>
<dbReference type="VEuPathDB" id="VectorBase:AARA21_008939"/>
<dbReference type="EMBL" id="APCN01008403">
    <property type="status" value="NOT_ANNOTATED_CDS"/>
    <property type="molecule type" value="Genomic_DNA"/>
</dbReference>
<proteinExistence type="predicted"/>
<organism evidence="2 3">
    <name type="scientific">Anopheles arabiensis</name>
    <name type="common">Mosquito</name>
    <dbReference type="NCBI Taxonomy" id="7173"/>
    <lineage>
        <taxon>Eukaryota</taxon>
        <taxon>Metazoa</taxon>
        <taxon>Ecdysozoa</taxon>
        <taxon>Arthropoda</taxon>
        <taxon>Hexapoda</taxon>
        <taxon>Insecta</taxon>
        <taxon>Pterygota</taxon>
        <taxon>Neoptera</taxon>
        <taxon>Endopterygota</taxon>
        <taxon>Diptera</taxon>
        <taxon>Nematocera</taxon>
        <taxon>Culicoidea</taxon>
        <taxon>Culicidae</taxon>
        <taxon>Anophelinae</taxon>
        <taxon>Anopheles</taxon>
    </lineage>
</organism>
<evidence type="ECO:0000313" key="3">
    <source>
        <dbReference type="Proteomes" id="UP000075840"/>
    </source>
</evidence>
<sequence>MMERKTEHDEEAGPSRESKPTTQRIPESKNETGDVVDAVLAVAARVEMIEKGESAQQTHTTKQTRGAQQLKLNGEKRSKTKSSKEKSINALVAKYDAEMREKDNEIENLRLKVSKLKRNQRRPVDNPCVTSRSATKEMDEDERSTASEDLSSGDRELVESDVETEVEEKPLTRRQESARKRLSMPLPPFSGAPEDWPAFISCFEDTTKACGFSNLENLQRLRQSLSGDALEAVNGTLMLADAVPDMIKELRNLFGKPRRILKALLRKVRAVPAPDADRLETFITFGLAVKQLVGHIVGAKLTEHLSNPLLVEELEEKLPPGYQLDC</sequence>
<feature type="region of interest" description="Disordered" evidence="1">
    <location>
        <begin position="117"/>
        <end position="186"/>
    </location>
</feature>
<feature type="compositionally biased region" description="Basic and acidic residues" evidence="1">
    <location>
        <begin position="1"/>
        <end position="19"/>
    </location>
</feature>
<feature type="compositionally biased region" description="Basic and acidic residues" evidence="1">
    <location>
        <begin position="167"/>
        <end position="179"/>
    </location>
</feature>
<dbReference type="EnsemblMetazoa" id="AARA001165-RA">
    <property type="protein sequence ID" value="AARA001165-PA"/>
    <property type="gene ID" value="AARA001165"/>
</dbReference>
<dbReference type="Proteomes" id="UP000075840">
    <property type="component" value="Unassembled WGS sequence"/>
</dbReference>
<feature type="region of interest" description="Disordered" evidence="1">
    <location>
        <begin position="51"/>
        <end position="88"/>
    </location>
</feature>
<feature type="compositionally biased region" description="Basic and acidic residues" evidence="1">
    <location>
        <begin position="73"/>
        <end position="87"/>
    </location>
</feature>
<protein>
    <submittedName>
        <fullName evidence="2">Uncharacterized protein</fullName>
    </submittedName>
</protein>